<comment type="caution">
    <text evidence="1">The sequence shown here is derived from an EMBL/GenBank/DDBJ whole genome shotgun (WGS) entry which is preliminary data.</text>
</comment>
<dbReference type="EMBL" id="CM044701">
    <property type="protein sequence ID" value="KAI5679776.1"/>
    <property type="molecule type" value="Genomic_DNA"/>
</dbReference>
<evidence type="ECO:0000313" key="2">
    <source>
        <dbReference type="Proteomes" id="UP001060085"/>
    </source>
</evidence>
<keyword evidence="2" id="KW-1185">Reference proteome</keyword>
<reference evidence="2" key="1">
    <citation type="journal article" date="2023" name="Nat. Plants">
        <title>Single-cell RNA sequencing provides a high-resolution roadmap for understanding the multicellular compartmentation of specialized metabolism.</title>
        <authorList>
            <person name="Sun S."/>
            <person name="Shen X."/>
            <person name="Li Y."/>
            <person name="Li Y."/>
            <person name="Wang S."/>
            <person name="Li R."/>
            <person name="Zhang H."/>
            <person name="Shen G."/>
            <person name="Guo B."/>
            <person name="Wei J."/>
            <person name="Xu J."/>
            <person name="St-Pierre B."/>
            <person name="Chen S."/>
            <person name="Sun C."/>
        </authorList>
    </citation>
    <scope>NUCLEOTIDE SEQUENCE [LARGE SCALE GENOMIC DNA]</scope>
</reference>
<name>A0ACC0C4D8_CATRO</name>
<sequence>MESAAKLHTGLETGEDGFLCDLVGQITSRGVFHGEDPLDFSLPLLLLQLSLISIVTRVFQLILKPLGQPVIVSQILGGVILGPSILGKSSAFIGKIYPKRGRVLLDTLSVFGMMFFIFISGIKVDPKIVLRSGRKALAVGILGFFIPYGLTSLVAFLLQKFSSLDDGISIILPDLTLLPCMTAFPVITCFLDEFKILNSEIGRIASSSSIICDVCLWSIMLVKFVIDMAKTRSVGLTMASFMSYFLFVSFVVFGVRPAAVWAIKRIPEGKRVKESYIVAFLVLLMACGFTAEVIGISAFIVSMFLGLVIPDGPPLGAALVDRLDCFFSVLFLPPFFATCGLNMDIYSIQKLKNVGVFQLVVLVGFIGKILGTMLPLLFYRMPFRDALSLGLIMNSKGILELAIISDYRRVHELTEECYAMLVLSVLIVTGVVSPIVKVLYDPSKRILAYKRRTILHSRRNDELRILACVHGQENVPGMFSLLEVSNPTKESSIHLVVLHLIKLTGRATSLLVAQRQHDEPSSNPCLSDRIFNSFRQFEEQNQSFVTVQCYKGISPYATMHNDVCSLALETRTILILLPFHKLWRSRERIESSYAYRHLNKYTLDKAPCSVGVLIDRGNLKRSRYAIIRPSINRVAVLFLGGADDREALAYAQRMAENSNVTLTVIRCVSSSPVGIVGGTERSKMLDAAILGDLKVKMQRGERILYQEQVVASGMDVVSLTRSSGDCFDLIMVGRRHVDSPIVLQLRNFNEEGEMGVLGQILASENFRGEASGLIIQQQTKLWGLKDPEDSTHLRRIN</sequence>
<dbReference type="Proteomes" id="UP001060085">
    <property type="component" value="Linkage Group LG01"/>
</dbReference>
<accession>A0ACC0C4D8</accession>
<protein>
    <submittedName>
        <fullName evidence="1">Uncharacterized protein</fullName>
    </submittedName>
</protein>
<evidence type="ECO:0000313" key="1">
    <source>
        <dbReference type="EMBL" id="KAI5679776.1"/>
    </source>
</evidence>
<organism evidence="1 2">
    <name type="scientific">Catharanthus roseus</name>
    <name type="common">Madagascar periwinkle</name>
    <name type="synonym">Vinca rosea</name>
    <dbReference type="NCBI Taxonomy" id="4058"/>
    <lineage>
        <taxon>Eukaryota</taxon>
        <taxon>Viridiplantae</taxon>
        <taxon>Streptophyta</taxon>
        <taxon>Embryophyta</taxon>
        <taxon>Tracheophyta</taxon>
        <taxon>Spermatophyta</taxon>
        <taxon>Magnoliopsida</taxon>
        <taxon>eudicotyledons</taxon>
        <taxon>Gunneridae</taxon>
        <taxon>Pentapetalae</taxon>
        <taxon>asterids</taxon>
        <taxon>lamiids</taxon>
        <taxon>Gentianales</taxon>
        <taxon>Apocynaceae</taxon>
        <taxon>Rauvolfioideae</taxon>
        <taxon>Vinceae</taxon>
        <taxon>Catharanthinae</taxon>
        <taxon>Catharanthus</taxon>
    </lineage>
</organism>
<gene>
    <name evidence="1" type="ORF">M9H77_01003</name>
</gene>
<proteinExistence type="predicted"/>